<dbReference type="SUPFAM" id="SSF57362">
    <property type="entry name" value="BPTI-like"/>
    <property type="match status" value="1"/>
</dbReference>
<dbReference type="InterPro" id="IPR002223">
    <property type="entry name" value="Kunitz_BPTI"/>
</dbReference>
<feature type="chain" id="PRO_5004735013" evidence="1">
    <location>
        <begin position="20"/>
        <end position="86"/>
    </location>
</feature>
<organism evidence="3">
    <name type="scientific">Ixodes ricinus</name>
    <name type="common">Common tick</name>
    <name type="synonym">Acarus ricinus</name>
    <dbReference type="NCBI Taxonomy" id="34613"/>
    <lineage>
        <taxon>Eukaryota</taxon>
        <taxon>Metazoa</taxon>
        <taxon>Ecdysozoa</taxon>
        <taxon>Arthropoda</taxon>
        <taxon>Chelicerata</taxon>
        <taxon>Arachnida</taxon>
        <taxon>Acari</taxon>
        <taxon>Parasitiformes</taxon>
        <taxon>Ixodida</taxon>
        <taxon>Ixodoidea</taxon>
        <taxon>Ixodidae</taxon>
        <taxon>Ixodinae</taxon>
        <taxon>Ixodes</taxon>
    </lineage>
</organism>
<evidence type="ECO:0000259" key="2">
    <source>
        <dbReference type="PROSITE" id="PS50279"/>
    </source>
</evidence>
<dbReference type="InterPro" id="IPR036880">
    <property type="entry name" value="Kunitz_BPTI_sf"/>
</dbReference>
<evidence type="ECO:0000256" key="1">
    <source>
        <dbReference type="SAM" id="SignalP"/>
    </source>
</evidence>
<dbReference type="AlphaFoldDB" id="V5HDT2"/>
<keyword evidence="1" id="KW-0732">Signal</keyword>
<dbReference type="PROSITE" id="PS50279">
    <property type="entry name" value="BPTI_KUNITZ_2"/>
    <property type="match status" value="1"/>
</dbReference>
<feature type="signal peptide" evidence="1">
    <location>
        <begin position="1"/>
        <end position="19"/>
    </location>
</feature>
<dbReference type="Gene3D" id="4.10.410.10">
    <property type="entry name" value="Pancreatic trypsin inhibitor Kunitz domain"/>
    <property type="match status" value="1"/>
</dbReference>
<dbReference type="EMBL" id="GANP01012925">
    <property type="protein sequence ID" value="JAB71543.1"/>
    <property type="molecule type" value="mRNA"/>
</dbReference>
<feature type="domain" description="BPTI/Kunitz inhibitor" evidence="2">
    <location>
        <begin position="26"/>
        <end position="77"/>
    </location>
</feature>
<evidence type="ECO:0000313" key="3">
    <source>
        <dbReference type="EMBL" id="JAB71543.1"/>
    </source>
</evidence>
<accession>V5HDT2</accession>
<sequence>MKAILALTCVFSAVVLISAALSKEECEAPHATPQCSAGVSLVTTFYYNKGTCKCESEFGCSNGRTVFSTEEECRKACPYGIYALNG</sequence>
<reference evidence="3" key="1">
    <citation type="journal article" date="2015" name="Sci. Rep.">
        <title>Tissue- and time-dependent transcription in Ixodes ricinus salivary glands and midguts when blood feeding on the vertebrate host.</title>
        <authorList>
            <person name="Kotsyfakis M."/>
            <person name="Schwarz A."/>
            <person name="Erhart J."/>
            <person name="Ribeiro J.M."/>
        </authorList>
    </citation>
    <scope>NUCLEOTIDE SEQUENCE</scope>
    <source>
        <tissue evidence="3">Salivary gland and midgut</tissue>
    </source>
</reference>
<name>V5HDT2_IXORI</name>
<protein>
    <submittedName>
        <fullName evidence="3">Putative tick kunitz 53</fullName>
    </submittedName>
</protein>
<proteinExistence type="evidence at transcript level"/>
<dbReference type="GO" id="GO:0004867">
    <property type="term" value="F:serine-type endopeptidase inhibitor activity"/>
    <property type="evidence" value="ECO:0007669"/>
    <property type="project" value="InterPro"/>
</dbReference>